<sequence>MVHSHGACVGVMLGKKLDNSRNVADIFGLADCSWLYLYSFLWTFMCPPKACAVVNPRLQNTLSSNLRADDGWFRASEGT</sequence>
<accession>A0A6A2X1X1</accession>
<proteinExistence type="predicted"/>
<reference evidence="1" key="1">
    <citation type="submission" date="2019-09" db="EMBL/GenBank/DDBJ databases">
        <title>Draft genome information of white flower Hibiscus syriacus.</title>
        <authorList>
            <person name="Kim Y.-M."/>
        </authorList>
    </citation>
    <scope>NUCLEOTIDE SEQUENCE [LARGE SCALE GENOMIC DNA]</scope>
    <source>
        <strain evidence="1">YM2019G1</strain>
    </source>
</reference>
<dbReference type="Proteomes" id="UP000436088">
    <property type="component" value="Unassembled WGS sequence"/>
</dbReference>
<comment type="caution">
    <text evidence="1">The sequence shown here is derived from an EMBL/GenBank/DDBJ whole genome shotgun (WGS) entry which is preliminary data.</text>
</comment>
<organism evidence="1 2">
    <name type="scientific">Hibiscus syriacus</name>
    <name type="common">Rose of Sharon</name>
    <dbReference type="NCBI Taxonomy" id="106335"/>
    <lineage>
        <taxon>Eukaryota</taxon>
        <taxon>Viridiplantae</taxon>
        <taxon>Streptophyta</taxon>
        <taxon>Embryophyta</taxon>
        <taxon>Tracheophyta</taxon>
        <taxon>Spermatophyta</taxon>
        <taxon>Magnoliopsida</taxon>
        <taxon>eudicotyledons</taxon>
        <taxon>Gunneridae</taxon>
        <taxon>Pentapetalae</taxon>
        <taxon>rosids</taxon>
        <taxon>malvids</taxon>
        <taxon>Malvales</taxon>
        <taxon>Malvaceae</taxon>
        <taxon>Malvoideae</taxon>
        <taxon>Hibiscus</taxon>
    </lineage>
</organism>
<keyword evidence="2" id="KW-1185">Reference proteome</keyword>
<evidence type="ECO:0000313" key="1">
    <source>
        <dbReference type="EMBL" id="KAE8668813.1"/>
    </source>
</evidence>
<gene>
    <name evidence="1" type="ORF">F3Y22_tig00112285pilonHSYRG00386</name>
</gene>
<dbReference type="EMBL" id="VEPZ02001542">
    <property type="protein sequence ID" value="KAE8668813.1"/>
    <property type="molecule type" value="Genomic_DNA"/>
</dbReference>
<evidence type="ECO:0000313" key="2">
    <source>
        <dbReference type="Proteomes" id="UP000436088"/>
    </source>
</evidence>
<dbReference type="AlphaFoldDB" id="A0A6A2X1X1"/>
<protein>
    <submittedName>
        <fullName evidence="1">Uncharacterized protein</fullName>
    </submittedName>
</protein>
<name>A0A6A2X1X1_HIBSY</name>